<gene>
    <name evidence="1" type="ORF">MDUV_36960</name>
</gene>
<dbReference type="AlphaFoldDB" id="A0A7I7K3U8"/>
<proteinExistence type="predicted"/>
<evidence type="ECO:0000313" key="1">
    <source>
        <dbReference type="EMBL" id="BBX18836.1"/>
    </source>
</evidence>
<dbReference type="Gene3D" id="3.40.50.410">
    <property type="entry name" value="von Willebrand factor, type A domain"/>
    <property type="match status" value="1"/>
</dbReference>
<dbReference type="OrthoDB" id="9814325at2"/>
<evidence type="ECO:0000313" key="2">
    <source>
        <dbReference type="Proteomes" id="UP000467006"/>
    </source>
</evidence>
<dbReference type="Proteomes" id="UP000467006">
    <property type="component" value="Chromosome"/>
</dbReference>
<dbReference type="EMBL" id="AP022563">
    <property type="protein sequence ID" value="BBX18836.1"/>
    <property type="molecule type" value="Genomic_DNA"/>
</dbReference>
<organism evidence="1 2">
    <name type="scientific">Mycolicibacterium duvalii</name>
    <dbReference type="NCBI Taxonomy" id="39688"/>
    <lineage>
        <taxon>Bacteria</taxon>
        <taxon>Bacillati</taxon>
        <taxon>Actinomycetota</taxon>
        <taxon>Actinomycetes</taxon>
        <taxon>Mycobacteriales</taxon>
        <taxon>Mycobacteriaceae</taxon>
        <taxon>Mycolicibacterium</taxon>
    </lineage>
</organism>
<dbReference type="RefSeq" id="WP_098000785.1">
    <property type="nucleotide sequence ID" value="NZ_AP022563.1"/>
</dbReference>
<keyword evidence="2" id="KW-1185">Reference proteome</keyword>
<dbReference type="SUPFAM" id="SSF53300">
    <property type="entry name" value="vWA-like"/>
    <property type="match status" value="1"/>
</dbReference>
<reference evidence="1 2" key="1">
    <citation type="journal article" date="2019" name="Emerg. Microbes Infect.">
        <title>Comprehensive subspecies identification of 175 nontuberculous mycobacteria species based on 7547 genomic profiles.</title>
        <authorList>
            <person name="Matsumoto Y."/>
            <person name="Kinjo T."/>
            <person name="Motooka D."/>
            <person name="Nabeya D."/>
            <person name="Jung N."/>
            <person name="Uechi K."/>
            <person name="Horii T."/>
            <person name="Iida T."/>
            <person name="Fujita J."/>
            <person name="Nakamura S."/>
        </authorList>
    </citation>
    <scope>NUCLEOTIDE SEQUENCE [LARGE SCALE GENOMIC DNA]</scope>
    <source>
        <strain evidence="1 2">JCM 6396</strain>
    </source>
</reference>
<dbReference type="KEGG" id="mdu:MDUV_36960"/>
<dbReference type="InterPro" id="IPR036465">
    <property type="entry name" value="vWFA_dom_sf"/>
</dbReference>
<accession>A0A7I7K3U8</accession>
<protein>
    <submittedName>
        <fullName evidence="1">Uncharacterized protein</fullName>
    </submittedName>
</protein>
<sequence>MTFDPVVPAPALAVLAAVLVVLRLVTLRPAVAAGRESVLRWATMTAASVLVLLAAFRPGLGEVPDTQTSAAAAGGGENVFFVVDRSAAAATPDYGGAPRIAGMREDMAALMRLHPDARFAMISFASRPAIEWPLSSDVWSLDPVVAAMNPYPTAGGESTEDQVNPGAAANVLRYQLIAAGQQYPAAENLVYYFGSGTTPPDLPQVAFESSGVDDGAVFGYGPDRAGLGEIGEQLGVSYFQRSPATEVPQAQSNSADAVATDASATPRRTEFYWLLTTVAAVLLLGEIYLSVRDLRRARATQRQVRS</sequence>
<name>A0A7I7K3U8_9MYCO</name>